<feature type="transmembrane region" description="Helical" evidence="1">
    <location>
        <begin position="81"/>
        <end position="108"/>
    </location>
</feature>
<feature type="transmembrane region" description="Helical" evidence="1">
    <location>
        <begin position="6"/>
        <end position="25"/>
    </location>
</feature>
<keyword evidence="1" id="KW-1133">Transmembrane helix</keyword>
<evidence type="ECO:0000313" key="2">
    <source>
        <dbReference type="EnsemblProtists" id="EOD33590"/>
    </source>
</evidence>
<dbReference type="HOGENOM" id="CLU_693440_0_0_1"/>
<dbReference type="EnsemblProtists" id="EOD33590">
    <property type="protein sequence ID" value="EOD33590"/>
    <property type="gene ID" value="EMIHUDRAFT_441542"/>
</dbReference>
<dbReference type="AlphaFoldDB" id="A0A0D3KCV5"/>
<keyword evidence="1" id="KW-0812">Transmembrane</keyword>
<reference evidence="2" key="2">
    <citation type="submission" date="2024-10" db="UniProtKB">
        <authorList>
            <consortium name="EnsemblProtists"/>
        </authorList>
    </citation>
    <scope>IDENTIFICATION</scope>
</reference>
<evidence type="ECO:0000313" key="3">
    <source>
        <dbReference type="Proteomes" id="UP000013827"/>
    </source>
</evidence>
<dbReference type="RefSeq" id="XP_005786019.1">
    <property type="nucleotide sequence ID" value="XM_005785962.1"/>
</dbReference>
<keyword evidence="3" id="KW-1185">Reference proteome</keyword>
<dbReference type="GeneID" id="17278860"/>
<reference evidence="3" key="1">
    <citation type="journal article" date="2013" name="Nature">
        <title>Pan genome of the phytoplankton Emiliania underpins its global distribution.</title>
        <authorList>
            <person name="Read B.A."/>
            <person name="Kegel J."/>
            <person name="Klute M.J."/>
            <person name="Kuo A."/>
            <person name="Lefebvre S.C."/>
            <person name="Maumus F."/>
            <person name="Mayer C."/>
            <person name="Miller J."/>
            <person name="Monier A."/>
            <person name="Salamov A."/>
            <person name="Young J."/>
            <person name="Aguilar M."/>
            <person name="Claverie J.M."/>
            <person name="Frickenhaus S."/>
            <person name="Gonzalez K."/>
            <person name="Herman E.K."/>
            <person name="Lin Y.C."/>
            <person name="Napier J."/>
            <person name="Ogata H."/>
            <person name="Sarno A.F."/>
            <person name="Shmutz J."/>
            <person name="Schroeder D."/>
            <person name="de Vargas C."/>
            <person name="Verret F."/>
            <person name="von Dassow P."/>
            <person name="Valentin K."/>
            <person name="Van de Peer Y."/>
            <person name="Wheeler G."/>
            <person name="Dacks J.B."/>
            <person name="Delwiche C.F."/>
            <person name="Dyhrman S.T."/>
            <person name="Glockner G."/>
            <person name="John U."/>
            <person name="Richards T."/>
            <person name="Worden A.Z."/>
            <person name="Zhang X."/>
            <person name="Grigoriev I.V."/>
            <person name="Allen A.E."/>
            <person name="Bidle K."/>
            <person name="Borodovsky M."/>
            <person name="Bowler C."/>
            <person name="Brownlee C."/>
            <person name="Cock J.M."/>
            <person name="Elias M."/>
            <person name="Gladyshev V.N."/>
            <person name="Groth M."/>
            <person name="Guda C."/>
            <person name="Hadaegh A."/>
            <person name="Iglesias-Rodriguez M.D."/>
            <person name="Jenkins J."/>
            <person name="Jones B.M."/>
            <person name="Lawson T."/>
            <person name="Leese F."/>
            <person name="Lindquist E."/>
            <person name="Lobanov A."/>
            <person name="Lomsadze A."/>
            <person name="Malik S.B."/>
            <person name="Marsh M.E."/>
            <person name="Mackinder L."/>
            <person name="Mock T."/>
            <person name="Mueller-Roeber B."/>
            <person name="Pagarete A."/>
            <person name="Parker M."/>
            <person name="Probert I."/>
            <person name="Quesneville H."/>
            <person name="Raines C."/>
            <person name="Rensing S.A."/>
            <person name="Riano-Pachon D.M."/>
            <person name="Richier S."/>
            <person name="Rokitta S."/>
            <person name="Shiraiwa Y."/>
            <person name="Soanes D.M."/>
            <person name="van der Giezen M."/>
            <person name="Wahlund T.M."/>
            <person name="Williams B."/>
            <person name="Wilson W."/>
            <person name="Wolfe G."/>
            <person name="Wurch L.L."/>
        </authorList>
    </citation>
    <scope>NUCLEOTIDE SEQUENCE</scope>
</reference>
<dbReference type="KEGG" id="ehx:EMIHUDRAFT_441542"/>
<proteinExistence type="predicted"/>
<accession>A0A0D3KCV5</accession>
<protein>
    <recommendedName>
        <fullName evidence="4">Trafficking protein particle complex 8</fullName>
    </recommendedName>
</protein>
<feature type="transmembrane region" description="Helical" evidence="1">
    <location>
        <begin position="37"/>
        <end position="61"/>
    </location>
</feature>
<evidence type="ECO:0008006" key="4">
    <source>
        <dbReference type="Google" id="ProtNLM"/>
    </source>
</evidence>
<organism evidence="2 3">
    <name type="scientific">Emiliania huxleyi (strain CCMP1516)</name>
    <dbReference type="NCBI Taxonomy" id="280463"/>
    <lineage>
        <taxon>Eukaryota</taxon>
        <taxon>Haptista</taxon>
        <taxon>Haptophyta</taxon>
        <taxon>Prymnesiophyceae</taxon>
        <taxon>Isochrysidales</taxon>
        <taxon>Noelaerhabdaceae</taxon>
        <taxon>Emiliania</taxon>
    </lineage>
</organism>
<keyword evidence="1" id="KW-0472">Membrane</keyword>
<name>A0A0D3KCV5_EMIH1</name>
<sequence>MIPEERAFLRLVVAVLLSSCYLTALAATQPYRKFEDYALAVATNLVLLANFVLAGWCSIFLGIEDRSEAIALFGFSSDDWIAITMLIFTFGTTCLFVVLAAVIGAIAAKRRRERNQVLEETNRALADAALEMQGVQCTFLFLDADVIRSGQFEEAGYKTTLPRLQEMQAAHPEWIQRRVLKRHLAYGRHAYRGSILAVSHRWEQPDAPDASGAQLRAIREYLQSPAGLEVSFVWYDYWCMPQGNRTPTEKVDFKRMLQNVNLLYLGCSVLILQELSYLSRFWTQFEAWCSMQAASGGGLGPAPAAERRCTVVPIHQATEGMASELIMMWASRSVDEAIDTLASPDVTVTNQADKELQLYKLRELDSLVQEAVAQCESEAAHPTVVEIAPDGSSSNQHL</sequence>
<dbReference type="Proteomes" id="UP000013827">
    <property type="component" value="Unassembled WGS sequence"/>
</dbReference>
<evidence type="ECO:0000256" key="1">
    <source>
        <dbReference type="SAM" id="Phobius"/>
    </source>
</evidence>
<dbReference type="PaxDb" id="2903-EOD33590"/>